<evidence type="ECO:0000256" key="6">
    <source>
        <dbReference type="SAM" id="MobiDB-lite"/>
    </source>
</evidence>
<evidence type="ECO:0000256" key="3">
    <source>
        <dbReference type="ARBA" id="ARBA00023002"/>
    </source>
</evidence>
<dbReference type="InterPro" id="IPR050584">
    <property type="entry name" value="Cholesterol_7-desaturase"/>
</dbReference>
<dbReference type="CDD" id="cd03479">
    <property type="entry name" value="Rieske_RO_Alpha_PhDO_like"/>
    <property type="match status" value="1"/>
</dbReference>
<evidence type="ECO:0000313" key="8">
    <source>
        <dbReference type="EMBL" id="WIX82647.1"/>
    </source>
</evidence>
<dbReference type="InterPro" id="IPR017941">
    <property type="entry name" value="Rieske_2Fe-2S"/>
</dbReference>
<dbReference type="EMBL" id="CP127294">
    <property type="protein sequence ID" value="WIX82647.1"/>
    <property type="molecule type" value="Genomic_DNA"/>
</dbReference>
<dbReference type="SUPFAM" id="SSF50022">
    <property type="entry name" value="ISP domain"/>
    <property type="match status" value="1"/>
</dbReference>
<evidence type="ECO:0000256" key="5">
    <source>
        <dbReference type="ARBA" id="ARBA00023014"/>
    </source>
</evidence>
<keyword evidence="5" id="KW-0411">Iron-sulfur</keyword>
<evidence type="ECO:0000313" key="9">
    <source>
        <dbReference type="Proteomes" id="UP001236014"/>
    </source>
</evidence>
<keyword evidence="8" id="KW-0223">Dioxygenase</keyword>
<dbReference type="Pfam" id="PF19301">
    <property type="entry name" value="LigXa_C"/>
    <property type="match status" value="1"/>
</dbReference>
<reference evidence="8 9" key="1">
    <citation type="submission" date="2023-06" db="EMBL/GenBank/DDBJ databases">
        <authorList>
            <person name="Oyuntsetseg B."/>
            <person name="Kim S.B."/>
        </authorList>
    </citation>
    <scope>NUCLEOTIDE SEQUENCE [LARGE SCALE GENOMIC DNA]</scope>
    <source>
        <strain evidence="8 9">2-15</strain>
    </source>
</reference>
<dbReference type="GO" id="GO:0016705">
    <property type="term" value="F:oxidoreductase activity, acting on paired donors, with incorporation or reduction of molecular oxygen"/>
    <property type="evidence" value="ECO:0007669"/>
    <property type="project" value="UniProtKB-ARBA"/>
</dbReference>
<dbReference type="CDD" id="cd08878">
    <property type="entry name" value="RHO_alpha_C_DMO-like"/>
    <property type="match status" value="1"/>
</dbReference>
<dbReference type="Gene3D" id="3.90.380.10">
    <property type="entry name" value="Naphthalene 1,2-dioxygenase Alpha Subunit, Chain A, domain 1"/>
    <property type="match status" value="1"/>
</dbReference>
<evidence type="ECO:0000259" key="7">
    <source>
        <dbReference type="PROSITE" id="PS51296"/>
    </source>
</evidence>
<dbReference type="GO" id="GO:0004497">
    <property type="term" value="F:monooxygenase activity"/>
    <property type="evidence" value="ECO:0007669"/>
    <property type="project" value="UniProtKB-ARBA"/>
</dbReference>
<accession>A0A9Y2N160</accession>
<feature type="region of interest" description="Disordered" evidence="6">
    <location>
        <begin position="447"/>
        <end position="473"/>
    </location>
</feature>
<keyword evidence="3" id="KW-0560">Oxidoreductase</keyword>
<dbReference type="InterPro" id="IPR036922">
    <property type="entry name" value="Rieske_2Fe-2S_sf"/>
</dbReference>
<dbReference type="Gene3D" id="2.102.10.10">
    <property type="entry name" value="Rieske [2Fe-2S] iron-sulphur domain"/>
    <property type="match status" value="1"/>
</dbReference>
<gene>
    <name evidence="8" type="ORF">QRX50_18645</name>
</gene>
<dbReference type="SUPFAM" id="SSF55961">
    <property type="entry name" value="Bet v1-like"/>
    <property type="match status" value="1"/>
</dbReference>
<dbReference type="PROSITE" id="PS51296">
    <property type="entry name" value="RIESKE"/>
    <property type="match status" value="1"/>
</dbReference>
<keyword evidence="2" id="KW-0479">Metal-binding</keyword>
<feature type="domain" description="Rieske" evidence="7">
    <location>
        <begin position="26"/>
        <end position="132"/>
    </location>
</feature>
<dbReference type="InterPro" id="IPR045623">
    <property type="entry name" value="LigXa_C"/>
</dbReference>
<dbReference type="Proteomes" id="UP001236014">
    <property type="component" value="Chromosome"/>
</dbReference>
<proteinExistence type="predicted"/>
<evidence type="ECO:0000256" key="1">
    <source>
        <dbReference type="ARBA" id="ARBA00022714"/>
    </source>
</evidence>
<name>A0A9Y2N160_9PSEU</name>
<dbReference type="GO" id="GO:0051537">
    <property type="term" value="F:2 iron, 2 sulfur cluster binding"/>
    <property type="evidence" value="ECO:0007669"/>
    <property type="project" value="UniProtKB-KW"/>
</dbReference>
<dbReference type="PANTHER" id="PTHR21266">
    <property type="entry name" value="IRON-SULFUR DOMAIN CONTAINING PROTEIN"/>
    <property type="match status" value="1"/>
</dbReference>
<organism evidence="8 9">
    <name type="scientific">Amycolatopsis carbonis</name>
    <dbReference type="NCBI Taxonomy" id="715471"/>
    <lineage>
        <taxon>Bacteria</taxon>
        <taxon>Bacillati</taxon>
        <taxon>Actinomycetota</taxon>
        <taxon>Actinomycetes</taxon>
        <taxon>Pseudonocardiales</taxon>
        <taxon>Pseudonocardiaceae</taxon>
        <taxon>Amycolatopsis</taxon>
    </lineage>
</organism>
<keyword evidence="1" id="KW-0001">2Fe-2S</keyword>
<dbReference type="KEGG" id="acab:QRX50_18645"/>
<dbReference type="Pfam" id="PF00355">
    <property type="entry name" value="Rieske"/>
    <property type="match status" value="1"/>
</dbReference>
<sequence length="473" mass="52748">MRADDNRKITETGPGTPGGDWMRLYWQPVALTEELDTERPVVPLRVLGEDLVLFRNADGSLGLIDRRCAHRGADLSLGRLEDGGLRCYFHGWLFNGDGSCMDTPAEPEDSKLKAKVKIRSYPVRECNGIVWGYLGDGEPPNLPALDCFVAPPEYTFAFKGYLDCNWLQALEVGIDPAHASYLHRFEEDEDTGDSYGKQFRGASLGTNLPMTKILREYGRPEILNARTEYGQRIVALRTLDKDGLDGSSTHVRITHQVFPHGITIPLSSTMAITQWHVPIDDVSCYWYAMFTSLDEPVDAETMRAQRLDGITLPDYKPVRNRANNYRFDFEEQRTQTYTGLGRDINVHDQMAVEGQGYIYDRSREHLSRSDRAIVTYRRMALQAIDTVAEGGSPDLLLKDSADVESRGPIPLDGIGPTGEWEDYWASSIADLRKASPWASHLQAALATGPAGVPGSAVEPDRSSSPDAYDRARD</sequence>
<protein>
    <submittedName>
        <fullName evidence="8">Aromatic ring-hydroxylating dioxygenase subunit alpha</fullName>
    </submittedName>
</protein>
<dbReference type="RefSeq" id="WP_285973212.1">
    <property type="nucleotide sequence ID" value="NZ_CP127294.1"/>
</dbReference>
<keyword evidence="4" id="KW-0408">Iron</keyword>
<feature type="compositionally biased region" description="Basic and acidic residues" evidence="6">
    <location>
        <begin position="458"/>
        <end position="473"/>
    </location>
</feature>
<evidence type="ECO:0000256" key="4">
    <source>
        <dbReference type="ARBA" id="ARBA00023004"/>
    </source>
</evidence>
<dbReference type="AlphaFoldDB" id="A0A9Y2N160"/>
<evidence type="ECO:0000256" key="2">
    <source>
        <dbReference type="ARBA" id="ARBA00022723"/>
    </source>
</evidence>
<dbReference type="PANTHER" id="PTHR21266:SF59">
    <property type="entry name" value="BLR4922 PROTEIN"/>
    <property type="match status" value="1"/>
</dbReference>
<keyword evidence="9" id="KW-1185">Reference proteome</keyword>
<dbReference type="GO" id="GO:0051213">
    <property type="term" value="F:dioxygenase activity"/>
    <property type="evidence" value="ECO:0007669"/>
    <property type="project" value="UniProtKB-KW"/>
</dbReference>
<dbReference type="GO" id="GO:0046872">
    <property type="term" value="F:metal ion binding"/>
    <property type="evidence" value="ECO:0007669"/>
    <property type="project" value="UniProtKB-KW"/>
</dbReference>